<reference evidence="1 2" key="1">
    <citation type="submission" date="2013-03" db="EMBL/GenBank/DDBJ databases">
        <title>The Genome Sequence of Exophiala aquamarina CBS 119918.</title>
        <authorList>
            <consortium name="The Broad Institute Genomics Platform"/>
            <person name="Cuomo C."/>
            <person name="de Hoog S."/>
            <person name="Gorbushina A."/>
            <person name="Walker B."/>
            <person name="Young S.K."/>
            <person name="Zeng Q."/>
            <person name="Gargeya S."/>
            <person name="Fitzgerald M."/>
            <person name="Haas B."/>
            <person name="Abouelleil A."/>
            <person name="Allen A.W."/>
            <person name="Alvarado L."/>
            <person name="Arachchi H.M."/>
            <person name="Berlin A.M."/>
            <person name="Chapman S.B."/>
            <person name="Gainer-Dewar J."/>
            <person name="Goldberg J."/>
            <person name="Griggs A."/>
            <person name="Gujja S."/>
            <person name="Hansen M."/>
            <person name="Howarth C."/>
            <person name="Imamovic A."/>
            <person name="Ireland A."/>
            <person name="Larimer J."/>
            <person name="McCowan C."/>
            <person name="Murphy C."/>
            <person name="Pearson M."/>
            <person name="Poon T.W."/>
            <person name="Priest M."/>
            <person name="Roberts A."/>
            <person name="Saif S."/>
            <person name="Shea T."/>
            <person name="Sisk P."/>
            <person name="Sykes S."/>
            <person name="Wortman J."/>
            <person name="Nusbaum C."/>
            <person name="Birren B."/>
        </authorList>
    </citation>
    <scope>NUCLEOTIDE SEQUENCE [LARGE SCALE GENOMIC DNA]</scope>
    <source>
        <strain evidence="1 2">CBS 119918</strain>
    </source>
</reference>
<dbReference type="RefSeq" id="XP_013258417.1">
    <property type="nucleotide sequence ID" value="XM_013402963.1"/>
</dbReference>
<name>A0A072P7Z1_9EURO</name>
<keyword evidence="2" id="KW-1185">Reference proteome</keyword>
<dbReference type="STRING" id="1182545.A0A072P7Z1"/>
<organism evidence="1 2">
    <name type="scientific">Exophiala aquamarina CBS 119918</name>
    <dbReference type="NCBI Taxonomy" id="1182545"/>
    <lineage>
        <taxon>Eukaryota</taxon>
        <taxon>Fungi</taxon>
        <taxon>Dikarya</taxon>
        <taxon>Ascomycota</taxon>
        <taxon>Pezizomycotina</taxon>
        <taxon>Eurotiomycetes</taxon>
        <taxon>Chaetothyriomycetidae</taxon>
        <taxon>Chaetothyriales</taxon>
        <taxon>Herpotrichiellaceae</taxon>
        <taxon>Exophiala</taxon>
    </lineage>
</organism>
<dbReference type="Proteomes" id="UP000027920">
    <property type="component" value="Unassembled WGS sequence"/>
</dbReference>
<evidence type="ECO:0000313" key="1">
    <source>
        <dbReference type="EMBL" id="KEF55827.1"/>
    </source>
</evidence>
<comment type="caution">
    <text evidence="1">The sequence shown here is derived from an EMBL/GenBank/DDBJ whole genome shotgun (WGS) entry which is preliminary data.</text>
</comment>
<dbReference type="GeneID" id="25283490"/>
<dbReference type="PANTHER" id="PTHR42749">
    <property type="entry name" value="CELL SHAPE-DETERMINING PROTEIN MREB"/>
    <property type="match status" value="1"/>
</dbReference>
<protein>
    <submittedName>
        <fullName evidence="1">Uncharacterized protein</fullName>
    </submittedName>
</protein>
<sequence>MVPPDGALCGSSLITDRYAAGLRMKLEAERPNLSSGTNIEATATALANDWDLIDKPRIDIYKRKYMRRKIYTSGGVKIQWSREEILALFEPSLKGVADLLENQLELASVKGLTVSKLIVVGGFGESPSLRGRIEEVIGGKRNLIGTTIDTIWPHEFPTSAVARGAVLRALNKSDGPSRISRSSFGFLRHEQYLEYTEHIEAGVKPARDPVDHYDSVYDTIWWVIQAGTELPTRFETEAIKSCHYFPRDEDRLICVERLYSSPRKHRSHFQNHHPENEGKHSAFLLSYIEVNVSEFKKEFPEVDKATAGPRMRVSNRKIRVVQFDLVIIVEGRQLKYEARWPSGAPSPEAVRIRKQGYVSLAPSFVPGTE</sequence>
<dbReference type="OrthoDB" id="2963168at2759"/>
<dbReference type="VEuPathDB" id="FungiDB:A1O9_08578"/>
<dbReference type="AlphaFoldDB" id="A0A072P7Z1"/>
<dbReference type="HOGENOM" id="CLU_874824_0_0_1"/>
<evidence type="ECO:0000313" key="2">
    <source>
        <dbReference type="Proteomes" id="UP000027920"/>
    </source>
</evidence>
<dbReference type="EMBL" id="AMGV01000007">
    <property type="protein sequence ID" value="KEF55827.1"/>
    <property type="molecule type" value="Genomic_DNA"/>
</dbReference>
<proteinExistence type="predicted"/>
<dbReference type="PANTHER" id="PTHR42749:SF8">
    <property type="entry name" value="HSP70 FAMILY PROTEIN (AFU_ORTHOLOGUE AFUA_3G13740)"/>
    <property type="match status" value="1"/>
</dbReference>
<dbReference type="InterPro" id="IPR043129">
    <property type="entry name" value="ATPase_NBD"/>
</dbReference>
<accession>A0A072P7Z1</accession>
<gene>
    <name evidence="1" type="ORF">A1O9_08578</name>
</gene>
<dbReference type="SUPFAM" id="SSF53067">
    <property type="entry name" value="Actin-like ATPase domain"/>
    <property type="match status" value="1"/>
</dbReference>